<dbReference type="Proteomes" id="UP000199048">
    <property type="component" value="Unassembled WGS sequence"/>
</dbReference>
<protein>
    <submittedName>
        <fullName evidence="2">Uncharacterized protein</fullName>
    </submittedName>
</protein>
<sequence length="59" mass="6297">MSFHSAAIVSAWSVLLMVIGALATRLALAGRLRRPAAQPLQLDPLDYDLDGPVIDLEPA</sequence>
<keyword evidence="3" id="KW-1185">Reference proteome</keyword>
<organism evidence="2 3">
    <name type="scientific">Methylobacterium pseudosasicola</name>
    <dbReference type="NCBI Taxonomy" id="582667"/>
    <lineage>
        <taxon>Bacteria</taxon>
        <taxon>Pseudomonadati</taxon>
        <taxon>Pseudomonadota</taxon>
        <taxon>Alphaproteobacteria</taxon>
        <taxon>Hyphomicrobiales</taxon>
        <taxon>Methylobacteriaceae</taxon>
        <taxon>Methylobacterium</taxon>
    </lineage>
</organism>
<dbReference type="AlphaFoldDB" id="A0A1I4FE41"/>
<keyword evidence="1" id="KW-0472">Membrane</keyword>
<feature type="transmembrane region" description="Helical" evidence="1">
    <location>
        <begin position="6"/>
        <end position="28"/>
    </location>
</feature>
<dbReference type="EMBL" id="FOTK01000001">
    <property type="protein sequence ID" value="SFL16168.1"/>
    <property type="molecule type" value="Genomic_DNA"/>
</dbReference>
<evidence type="ECO:0000313" key="2">
    <source>
        <dbReference type="EMBL" id="SFL16168.1"/>
    </source>
</evidence>
<proteinExistence type="predicted"/>
<name>A0A1I4FE41_9HYPH</name>
<accession>A0A1I4FE41</accession>
<gene>
    <name evidence="2" type="ORF">SAMN05192568_1001278</name>
</gene>
<reference evidence="3" key="1">
    <citation type="submission" date="2016-10" db="EMBL/GenBank/DDBJ databases">
        <authorList>
            <person name="Varghese N."/>
            <person name="Submissions S."/>
        </authorList>
    </citation>
    <scope>NUCLEOTIDE SEQUENCE [LARGE SCALE GENOMIC DNA]</scope>
    <source>
        <strain evidence="3">BL36</strain>
    </source>
</reference>
<keyword evidence="1" id="KW-1133">Transmembrane helix</keyword>
<keyword evidence="1" id="KW-0812">Transmembrane</keyword>
<evidence type="ECO:0000313" key="3">
    <source>
        <dbReference type="Proteomes" id="UP000199048"/>
    </source>
</evidence>
<evidence type="ECO:0000256" key="1">
    <source>
        <dbReference type="SAM" id="Phobius"/>
    </source>
</evidence>